<gene>
    <name evidence="2" type="ORF">CCMP2556_LOCUS46811</name>
</gene>
<organism evidence="2 3">
    <name type="scientific">Durusdinium trenchii</name>
    <dbReference type="NCBI Taxonomy" id="1381693"/>
    <lineage>
        <taxon>Eukaryota</taxon>
        <taxon>Sar</taxon>
        <taxon>Alveolata</taxon>
        <taxon>Dinophyceae</taxon>
        <taxon>Suessiales</taxon>
        <taxon>Symbiodiniaceae</taxon>
        <taxon>Durusdinium</taxon>
    </lineage>
</organism>
<evidence type="ECO:0000313" key="2">
    <source>
        <dbReference type="EMBL" id="CAK9098890.1"/>
    </source>
</evidence>
<dbReference type="PROSITE" id="PS51112">
    <property type="entry name" value="AMMECR1"/>
    <property type="match status" value="1"/>
</dbReference>
<feature type="domain" description="AMMECR1" evidence="1">
    <location>
        <begin position="189"/>
        <end position="391"/>
    </location>
</feature>
<dbReference type="Gene3D" id="3.30.700.20">
    <property type="entry name" value="Hypothetical protein ph0010, domain 1"/>
    <property type="match status" value="1"/>
</dbReference>
<dbReference type="InterPro" id="IPR002733">
    <property type="entry name" value="AMMECR1_domain"/>
</dbReference>
<dbReference type="Pfam" id="PF01871">
    <property type="entry name" value="AMMECR1"/>
    <property type="match status" value="1"/>
</dbReference>
<dbReference type="InterPro" id="IPR036071">
    <property type="entry name" value="AMMECR1_dom_sf"/>
</dbReference>
<dbReference type="Proteomes" id="UP001642484">
    <property type="component" value="Unassembled WGS sequence"/>
</dbReference>
<evidence type="ECO:0000313" key="3">
    <source>
        <dbReference type="Proteomes" id="UP001642484"/>
    </source>
</evidence>
<dbReference type="SUPFAM" id="SSF143447">
    <property type="entry name" value="AMMECR1-like"/>
    <property type="match status" value="1"/>
</dbReference>
<sequence>MPKRRQKIRNSEITPAVPGYELKVQYRYELNRGRSACDSHRAERDSGDRKLADPVHRCMVSRDQKLRDVSPTSPERWEVDSCGTKDGNMANGGQGIQNFNAHDGPVFYLRLWSGQVTAATKEDALTSAIGFWVAMNFLVSRGHLREECATAQTPDNYLRSAPARAGKAFSRWAPPMSLSVAKLDRYALEIPPLSHEGTRKGVPLAKLQGKPLPSQSALRVCWDAQPVQVPGLFVGWHTGPSGLRGCMGTLKPVELHRGLSDYALQSALHDLRFSPISLKEVKMLTCRVSILHSFESCSDPLDWKLGTHGVTIAFTAALCSFCPCGTCRYTATLLPEVISEEGMSQEAVLEKLVHKAGYRRHCSPKMMRSLEVTRFQSTVCNLDFQTFALKQEALS</sequence>
<dbReference type="EMBL" id="CAXAMN010025884">
    <property type="protein sequence ID" value="CAK9098890.1"/>
    <property type="molecule type" value="Genomic_DNA"/>
</dbReference>
<accession>A0ABP0RH73</accession>
<comment type="caution">
    <text evidence="2">The sequence shown here is derived from an EMBL/GenBank/DDBJ whole genome shotgun (WGS) entry which is preliminary data.</text>
</comment>
<dbReference type="InterPro" id="IPR023473">
    <property type="entry name" value="AMMECR1"/>
</dbReference>
<dbReference type="InterPro" id="IPR027485">
    <property type="entry name" value="AMMECR1_N"/>
</dbReference>
<proteinExistence type="predicted"/>
<dbReference type="PANTHER" id="PTHR13016:SF0">
    <property type="entry name" value="AMME SYNDROME CANDIDATE GENE 1 PROTEIN"/>
    <property type="match status" value="1"/>
</dbReference>
<protein>
    <recommendedName>
        <fullName evidence="1">AMMECR1 domain-containing protein</fullName>
    </recommendedName>
</protein>
<evidence type="ECO:0000259" key="1">
    <source>
        <dbReference type="PROSITE" id="PS51112"/>
    </source>
</evidence>
<dbReference type="PANTHER" id="PTHR13016">
    <property type="entry name" value="AMMECR1 HOMOLOG"/>
    <property type="match status" value="1"/>
</dbReference>
<keyword evidence="3" id="KW-1185">Reference proteome</keyword>
<name>A0ABP0RH73_9DINO</name>
<reference evidence="2 3" key="1">
    <citation type="submission" date="2024-02" db="EMBL/GenBank/DDBJ databases">
        <authorList>
            <person name="Chen Y."/>
            <person name="Shah S."/>
            <person name="Dougan E. K."/>
            <person name="Thang M."/>
            <person name="Chan C."/>
        </authorList>
    </citation>
    <scope>NUCLEOTIDE SEQUENCE [LARGE SCALE GENOMIC DNA]</scope>
</reference>